<accession>A0A6N3SWT3</accession>
<proteinExistence type="predicted"/>
<gene>
    <name evidence="1" type="ORF">Abor_031_098</name>
</gene>
<dbReference type="STRING" id="1231341.Abor_031_098"/>
<evidence type="ECO:0000313" key="2">
    <source>
        <dbReference type="Proteomes" id="UP000032670"/>
    </source>
</evidence>
<protein>
    <recommendedName>
        <fullName evidence="3">Phage tail protein</fullName>
    </recommendedName>
</protein>
<dbReference type="GeneID" id="76205066"/>
<dbReference type="SUPFAM" id="SSF160719">
    <property type="entry name" value="gpW/gp25-like"/>
    <property type="match status" value="1"/>
</dbReference>
<dbReference type="EMBL" id="BAMX01000031">
    <property type="protein sequence ID" value="GAN66932.1"/>
    <property type="molecule type" value="Genomic_DNA"/>
</dbReference>
<evidence type="ECO:0008006" key="3">
    <source>
        <dbReference type="Google" id="ProtNLM"/>
    </source>
</evidence>
<name>A0A0D6NLH1_9PROT</name>
<comment type="caution">
    <text evidence="1">The sequence shown here is derived from an EMBL/GenBank/DDBJ whole genome shotgun (WGS) entry which is preliminary data.</text>
</comment>
<dbReference type="RefSeq" id="WP_048841968.1">
    <property type="nucleotide sequence ID" value="NZ_BAMX01000031.1"/>
</dbReference>
<evidence type="ECO:0000313" key="1">
    <source>
        <dbReference type="EMBL" id="GAN66932.1"/>
    </source>
</evidence>
<accession>A0A0D6NLH1</accession>
<organism evidence="1 2">
    <name type="scientific">Acetobacter orientalis</name>
    <dbReference type="NCBI Taxonomy" id="146474"/>
    <lineage>
        <taxon>Bacteria</taxon>
        <taxon>Pseudomonadati</taxon>
        <taxon>Pseudomonadota</taxon>
        <taxon>Alphaproteobacteria</taxon>
        <taxon>Acetobacterales</taxon>
        <taxon>Acetobacteraceae</taxon>
        <taxon>Acetobacter</taxon>
    </lineage>
</organism>
<dbReference type="Proteomes" id="UP000032670">
    <property type="component" value="Unassembled WGS sequence"/>
</dbReference>
<dbReference type="Gene3D" id="3.10.450.40">
    <property type="match status" value="1"/>
</dbReference>
<keyword evidence="2" id="KW-1185">Reference proteome</keyword>
<dbReference type="AlphaFoldDB" id="A0A0D6NLH1"/>
<reference evidence="1 2" key="1">
    <citation type="submission" date="2012-11" db="EMBL/GenBank/DDBJ databases">
        <title>Whole genome sequence of Acetobacter orientalis 21F-2.</title>
        <authorList>
            <person name="Azuma Y."/>
            <person name="Higashiura N."/>
            <person name="Hirakawa H."/>
            <person name="Matsushita K."/>
        </authorList>
    </citation>
    <scope>NUCLEOTIDE SEQUENCE [LARGE SCALE GENOMIC DNA]</scope>
    <source>
        <strain evidence="1 2">21F-2</strain>
    </source>
</reference>
<sequence>MSALSHTIGGDLELSASGGLAVVSGSEQTRQSILRRLCTNAGGYIWQLEYGAGLPARVGDVMNEGDIRALVLAQMQNETGVDQTQPITVAITSPKTGAYLLAIAYTDAQTGTVQELTLTS</sequence>